<dbReference type="SUPFAM" id="SSF53756">
    <property type="entry name" value="UDP-Glycosyltransferase/glycogen phosphorylase"/>
    <property type="match status" value="1"/>
</dbReference>
<organism evidence="13 14">
    <name type="scientific">Leptospira gomenensis</name>
    <dbReference type="NCBI Taxonomy" id="2484974"/>
    <lineage>
        <taxon>Bacteria</taxon>
        <taxon>Pseudomonadati</taxon>
        <taxon>Spirochaetota</taxon>
        <taxon>Spirochaetia</taxon>
        <taxon>Leptospirales</taxon>
        <taxon>Leptospiraceae</taxon>
        <taxon>Leptospira</taxon>
    </lineage>
</organism>
<dbReference type="GO" id="GO:0009252">
    <property type="term" value="P:peptidoglycan biosynthetic process"/>
    <property type="evidence" value="ECO:0007669"/>
    <property type="project" value="UniProtKB-UniRule"/>
</dbReference>
<dbReference type="GO" id="GO:0008360">
    <property type="term" value="P:regulation of cell shape"/>
    <property type="evidence" value="ECO:0007669"/>
    <property type="project" value="UniProtKB-KW"/>
</dbReference>
<gene>
    <name evidence="10" type="primary">murG</name>
    <name evidence="13" type="ORF">EHQ17_08545</name>
</gene>
<keyword evidence="1 10" id="KW-1003">Cell membrane</keyword>
<feature type="binding site" evidence="10">
    <location>
        <position position="164"/>
    </location>
    <ligand>
        <name>UDP-N-acetyl-alpha-D-glucosamine</name>
        <dbReference type="ChEBI" id="CHEBI:57705"/>
    </ligand>
</feature>
<comment type="caution">
    <text evidence="10">Lacks conserved residue(s) required for the propagation of feature annotation.</text>
</comment>
<proteinExistence type="inferred from homology"/>
<dbReference type="OrthoDB" id="9808936at2"/>
<dbReference type="Proteomes" id="UP000298277">
    <property type="component" value="Unassembled WGS sequence"/>
</dbReference>
<dbReference type="Pfam" id="PF04101">
    <property type="entry name" value="Glyco_tran_28_C"/>
    <property type="match status" value="1"/>
</dbReference>
<dbReference type="EC" id="2.4.1.227" evidence="10"/>
<dbReference type="GO" id="GO:0005886">
    <property type="term" value="C:plasma membrane"/>
    <property type="evidence" value="ECO:0007669"/>
    <property type="project" value="UniProtKB-SubCell"/>
</dbReference>
<protein>
    <recommendedName>
        <fullName evidence="10">UDP-N-acetylglucosamine--N-acetylmuramyl-(pentapeptide) pyrophosphoryl-undecaprenol N-acetylglucosamine transferase</fullName>
        <ecNumber evidence="10">2.4.1.227</ecNumber>
    </recommendedName>
    <alternativeName>
        <fullName evidence="10">Undecaprenyl-PP-MurNAc-pentapeptide-UDPGlcNAc GlcNAc transferase</fullName>
    </alternativeName>
</protein>
<dbReference type="GO" id="GO:0005975">
    <property type="term" value="P:carbohydrate metabolic process"/>
    <property type="evidence" value="ECO:0007669"/>
    <property type="project" value="InterPro"/>
</dbReference>
<comment type="similarity">
    <text evidence="10">Belongs to the glycosyltransferase 28 family. MurG subfamily.</text>
</comment>
<comment type="catalytic activity">
    <reaction evidence="10">
        <text>di-trans,octa-cis-undecaprenyl diphospho-N-acetyl-alpha-D-muramoyl-L-alanyl-D-glutamyl-meso-2,6-diaminopimeloyl-D-alanyl-D-alanine + UDP-N-acetyl-alpha-D-glucosamine = di-trans,octa-cis-undecaprenyl diphospho-[N-acetyl-alpha-D-glucosaminyl-(1-&gt;4)]-N-acetyl-alpha-D-muramoyl-L-alanyl-D-glutamyl-meso-2,6-diaminopimeloyl-D-alanyl-D-alanine + UDP + H(+)</text>
        <dbReference type="Rhea" id="RHEA:31227"/>
        <dbReference type="ChEBI" id="CHEBI:15378"/>
        <dbReference type="ChEBI" id="CHEBI:57705"/>
        <dbReference type="ChEBI" id="CHEBI:58223"/>
        <dbReference type="ChEBI" id="CHEBI:61387"/>
        <dbReference type="ChEBI" id="CHEBI:61388"/>
        <dbReference type="EC" id="2.4.1.227"/>
    </reaction>
</comment>
<evidence type="ECO:0000256" key="8">
    <source>
        <dbReference type="ARBA" id="ARBA00023306"/>
    </source>
</evidence>
<keyword evidence="6 10" id="KW-0573">Peptidoglycan synthesis</keyword>
<name>A0A5F1YAN9_9LEPT</name>
<feature type="binding site" evidence="10">
    <location>
        <begin position="11"/>
        <end position="13"/>
    </location>
    <ligand>
        <name>UDP-N-acetyl-alpha-D-glucosamine</name>
        <dbReference type="ChEBI" id="CHEBI:57705"/>
    </ligand>
</feature>
<dbReference type="InterPro" id="IPR006009">
    <property type="entry name" value="GlcNAc_MurG"/>
</dbReference>
<dbReference type="GO" id="GO:0051301">
    <property type="term" value="P:cell division"/>
    <property type="evidence" value="ECO:0007669"/>
    <property type="project" value="UniProtKB-KW"/>
</dbReference>
<feature type="domain" description="Glycosyltransferase family 28 N-terminal" evidence="11">
    <location>
        <begin position="4"/>
        <end position="142"/>
    </location>
</feature>
<accession>A0A5F1YAN9</accession>
<dbReference type="PANTHER" id="PTHR21015:SF22">
    <property type="entry name" value="GLYCOSYLTRANSFERASE"/>
    <property type="match status" value="1"/>
</dbReference>
<feature type="domain" description="Glycosyl transferase family 28 C-terminal" evidence="12">
    <location>
        <begin position="189"/>
        <end position="347"/>
    </location>
</feature>
<evidence type="ECO:0000259" key="11">
    <source>
        <dbReference type="Pfam" id="PF03033"/>
    </source>
</evidence>
<dbReference type="AlphaFoldDB" id="A0A5F1YAN9"/>
<feature type="binding site" evidence="10">
    <location>
        <position position="124"/>
    </location>
    <ligand>
        <name>UDP-N-acetyl-alpha-D-glucosamine</name>
        <dbReference type="ChEBI" id="CHEBI:57705"/>
    </ligand>
</feature>
<evidence type="ECO:0000256" key="4">
    <source>
        <dbReference type="ARBA" id="ARBA00022679"/>
    </source>
</evidence>
<feature type="binding site" evidence="10">
    <location>
        <position position="293"/>
    </location>
    <ligand>
        <name>UDP-N-acetyl-alpha-D-glucosamine</name>
        <dbReference type="ChEBI" id="CHEBI:57705"/>
    </ligand>
</feature>
<dbReference type="HAMAP" id="MF_00033">
    <property type="entry name" value="MurG"/>
    <property type="match status" value="1"/>
</dbReference>
<dbReference type="PANTHER" id="PTHR21015">
    <property type="entry name" value="UDP-N-ACETYLGLUCOSAMINE--N-ACETYLMURAMYL-(PENTAPEPTIDE) PYROPHOSPHORYL-UNDECAPRENOL N-ACETYLGLUCOSAMINE TRANSFERASE 1"/>
    <property type="match status" value="1"/>
</dbReference>
<evidence type="ECO:0000256" key="1">
    <source>
        <dbReference type="ARBA" id="ARBA00022475"/>
    </source>
</evidence>
<evidence type="ECO:0000256" key="10">
    <source>
        <dbReference type="HAMAP-Rule" id="MF_00033"/>
    </source>
</evidence>
<sequence>MRSIVIAAGGTGGHISPGVALAEVLTDLKEKIGFENLYLFSLERNRNNPDLEQAPCPVLWHDLPPLSSNILLFPFRYAYHILRTFYIFKKLQVDAVVGMGGYSTVSSILYGILFKKKIYLCEQNTVPGNVNRLFFRFADKAAFSFPPKDSKIPCDWQVLGNPLRKKTIPKMSLKFSEKYDTKKKKQFNVLVMGGSQGARQVNNIVLGLMSHEEINTQFRFRLLTGTALYEEVSQKTKKDKDAELISYSDNMKEHYEWANFVIARSGSGVLSECAAFALPMILIPYPFAKDDHQMANAKYFEMNGAAIVLDQKDEDESHLFRILDQMANNVSLLNDMSISSLQCSHVDASKDTAKYFFSLD</sequence>
<dbReference type="RefSeq" id="WP_135591059.1">
    <property type="nucleotide sequence ID" value="NZ_RQEZ01000098.1"/>
</dbReference>
<dbReference type="UniPathway" id="UPA00219"/>
<dbReference type="InterPro" id="IPR004276">
    <property type="entry name" value="GlycoTrans_28_N"/>
</dbReference>
<keyword evidence="5 10" id="KW-0133">Cell shape</keyword>
<comment type="subcellular location">
    <subcellularLocation>
        <location evidence="10">Cell membrane</location>
        <topology evidence="10">Peripheral membrane protein</topology>
        <orientation evidence="10">Cytoplasmic side</orientation>
    </subcellularLocation>
</comment>
<dbReference type="CDD" id="cd03785">
    <property type="entry name" value="GT28_MurG"/>
    <property type="match status" value="1"/>
</dbReference>
<evidence type="ECO:0000256" key="7">
    <source>
        <dbReference type="ARBA" id="ARBA00023136"/>
    </source>
</evidence>
<evidence type="ECO:0000259" key="12">
    <source>
        <dbReference type="Pfam" id="PF04101"/>
    </source>
</evidence>
<comment type="caution">
    <text evidence="13">The sequence shown here is derived from an EMBL/GenBank/DDBJ whole genome shotgun (WGS) entry which is preliminary data.</text>
</comment>
<keyword evidence="9 10" id="KW-0961">Cell wall biogenesis/degradation</keyword>
<evidence type="ECO:0000256" key="6">
    <source>
        <dbReference type="ARBA" id="ARBA00022984"/>
    </source>
</evidence>
<dbReference type="EMBL" id="RQFA01000037">
    <property type="protein sequence ID" value="TGK34466.1"/>
    <property type="molecule type" value="Genomic_DNA"/>
</dbReference>
<evidence type="ECO:0000313" key="13">
    <source>
        <dbReference type="EMBL" id="TGK34466.1"/>
    </source>
</evidence>
<dbReference type="Pfam" id="PF03033">
    <property type="entry name" value="Glyco_transf_28"/>
    <property type="match status" value="1"/>
</dbReference>
<evidence type="ECO:0000313" key="14">
    <source>
        <dbReference type="Proteomes" id="UP000298277"/>
    </source>
</evidence>
<keyword evidence="3 10" id="KW-0328">Glycosyltransferase</keyword>
<dbReference type="InterPro" id="IPR007235">
    <property type="entry name" value="Glyco_trans_28_C"/>
</dbReference>
<reference evidence="13" key="1">
    <citation type="journal article" date="2019" name="PLoS Negl. Trop. Dis.">
        <title>Revisiting the worldwide diversity of Leptospira species in the environment.</title>
        <authorList>
            <person name="Vincent A.T."/>
            <person name="Schiettekatte O."/>
            <person name="Bourhy P."/>
            <person name="Veyrier F.J."/>
            <person name="Picardeau M."/>
        </authorList>
    </citation>
    <scope>NUCLEOTIDE SEQUENCE [LARGE SCALE GENOMIC DNA]</scope>
    <source>
        <strain evidence="13">201800299</strain>
    </source>
</reference>
<evidence type="ECO:0000256" key="3">
    <source>
        <dbReference type="ARBA" id="ARBA00022676"/>
    </source>
</evidence>
<dbReference type="GO" id="GO:0050511">
    <property type="term" value="F:undecaprenyldiphospho-muramoylpentapeptide beta-N-acetylglucosaminyltransferase activity"/>
    <property type="evidence" value="ECO:0007669"/>
    <property type="project" value="UniProtKB-UniRule"/>
</dbReference>
<keyword evidence="7 10" id="KW-0472">Membrane</keyword>
<comment type="function">
    <text evidence="10">Cell wall formation. Catalyzes the transfer of a GlcNAc subunit on undecaprenyl-pyrophosphoryl-MurNAc-pentapeptide (lipid intermediate I) to form undecaprenyl-pyrophosphoryl-MurNAc-(pentapeptide)GlcNAc (lipid intermediate II).</text>
</comment>
<keyword evidence="4 10" id="KW-0808">Transferase</keyword>
<feature type="binding site" evidence="10">
    <location>
        <position position="195"/>
    </location>
    <ligand>
        <name>UDP-N-acetyl-alpha-D-glucosamine</name>
        <dbReference type="ChEBI" id="CHEBI:57705"/>
    </ligand>
</feature>
<comment type="pathway">
    <text evidence="10">Cell wall biogenesis; peptidoglycan biosynthesis.</text>
</comment>
<keyword evidence="8 10" id="KW-0131">Cell cycle</keyword>
<dbReference type="Gene3D" id="3.40.50.2000">
    <property type="entry name" value="Glycogen Phosphorylase B"/>
    <property type="match status" value="2"/>
</dbReference>
<keyword evidence="14" id="KW-1185">Reference proteome</keyword>
<evidence type="ECO:0000256" key="9">
    <source>
        <dbReference type="ARBA" id="ARBA00023316"/>
    </source>
</evidence>
<evidence type="ECO:0000256" key="2">
    <source>
        <dbReference type="ARBA" id="ARBA00022618"/>
    </source>
</evidence>
<dbReference type="GO" id="GO:0071555">
    <property type="term" value="P:cell wall organization"/>
    <property type="evidence" value="ECO:0007669"/>
    <property type="project" value="UniProtKB-KW"/>
</dbReference>
<evidence type="ECO:0000256" key="5">
    <source>
        <dbReference type="ARBA" id="ARBA00022960"/>
    </source>
</evidence>
<keyword evidence="2 10" id="KW-0132">Cell division</keyword>